<dbReference type="EMBL" id="FMYF01000001">
    <property type="protein sequence ID" value="SDB80139.1"/>
    <property type="molecule type" value="Genomic_DNA"/>
</dbReference>
<dbReference type="Gene3D" id="3.20.20.70">
    <property type="entry name" value="Aldolase class I"/>
    <property type="match status" value="1"/>
</dbReference>
<dbReference type="InterPro" id="IPR036206">
    <property type="entry name" value="ThiamineP_synth_sf"/>
</dbReference>
<keyword evidence="5" id="KW-1185">Reference proteome</keyword>
<feature type="region of interest" description="Disordered" evidence="2">
    <location>
        <begin position="245"/>
        <end position="287"/>
    </location>
</feature>
<dbReference type="Proteomes" id="UP000199086">
    <property type="component" value="Unassembled WGS sequence"/>
</dbReference>
<feature type="region of interest" description="Disordered" evidence="2">
    <location>
        <begin position="300"/>
        <end position="328"/>
    </location>
</feature>
<evidence type="ECO:0000313" key="4">
    <source>
        <dbReference type="EMBL" id="SDB80139.1"/>
    </source>
</evidence>
<evidence type="ECO:0000313" key="5">
    <source>
        <dbReference type="Proteomes" id="UP000199086"/>
    </source>
</evidence>
<dbReference type="RefSeq" id="WP_092605825.1">
    <property type="nucleotide sequence ID" value="NZ_FMYF01000001.1"/>
</dbReference>
<dbReference type="SUPFAM" id="SSF51391">
    <property type="entry name" value="Thiamin phosphate synthase"/>
    <property type="match status" value="1"/>
</dbReference>
<evidence type="ECO:0000256" key="1">
    <source>
        <dbReference type="ARBA" id="ARBA00003814"/>
    </source>
</evidence>
<evidence type="ECO:0000259" key="3">
    <source>
        <dbReference type="Pfam" id="PF02581"/>
    </source>
</evidence>
<dbReference type="AlphaFoldDB" id="A0A1G6GE07"/>
<reference evidence="4 5" key="1">
    <citation type="submission" date="2016-06" db="EMBL/GenBank/DDBJ databases">
        <authorList>
            <person name="Olsen C.W."/>
            <person name="Carey S."/>
            <person name="Hinshaw L."/>
            <person name="Karasin A.I."/>
        </authorList>
    </citation>
    <scope>NUCLEOTIDE SEQUENCE [LARGE SCALE GENOMIC DNA]</scope>
    <source>
        <strain evidence="4 5">LZ-22</strain>
    </source>
</reference>
<dbReference type="Pfam" id="PF02581">
    <property type="entry name" value="TMP-TENI"/>
    <property type="match status" value="1"/>
</dbReference>
<dbReference type="InterPro" id="IPR013785">
    <property type="entry name" value="Aldolase_TIM"/>
</dbReference>
<sequence length="328" mass="34683">MTILQPVCQRLSAARLYAVVVPAPFTPPDALVRRVEDLVASGVDILQLDLDGWEHDDAVAVLNRCTPVVVPTGRLLVVGHAPDVAVDLGADALLLGPAQALPGDVPGRLGPQAAIGREVGDEEHLGELLEGRDVSFVVLVGGRAAQVAERAHQLAPLAGPDACADPAAGTRPWFVDIGSHWPDPVAVPERACRIRFEVFVPADSPITEPSPQLRVDIADLASRVAARWEADEALAAERDRLAAENSAASTSFRARTDGGRSGAADPYDTDAVRNYRSSSERAGGERLDWPRPIREFFARAFHRAPAGRGPADGGQDGSDAATHGGVRE</sequence>
<feature type="compositionally biased region" description="Basic and acidic residues" evidence="2">
    <location>
        <begin position="270"/>
        <end position="287"/>
    </location>
</feature>
<feature type="domain" description="Thiamine phosphate synthase/TenI" evidence="3">
    <location>
        <begin position="16"/>
        <end position="129"/>
    </location>
</feature>
<dbReference type="STRING" id="1577474.GA0111570_101414"/>
<proteinExistence type="predicted"/>
<organism evidence="4 5">
    <name type="scientific">Raineyella antarctica</name>
    <dbReference type="NCBI Taxonomy" id="1577474"/>
    <lineage>
        <taxon>Bacteria</taxon>
        <taxon>Bacillati</taxon>
        <taxon>Actinomycetota</taxon>
        <taxon>Actinomycetes</taxon>
        <taxon>Propionibacteriales</taxon>
        <taxon>Propionibacteriaceae</taxon>
        <taxon>Raineyella</taxon>
    </lineage>
</organism>
<dbReference type="InterPro" id="IPR022998">
    <property type="entry name" value="ThiamineP_synth_TenI"/>
</dbReference>
<accession>A0A1G6GE07</accession>
<name>A0A1G6GE07_9ACTN</name>
<dbReference type="GO" id="GO:0009228">
    <property type="term" value="P:thiamine biosynthetic process"/>
    <property type="evidence" value="ECO:0007669"/>
    <property type="project" value="UniProtKB-KW"/>
</dbReference>
<evidence type="ECO:0000256" key="2">
    <source>
        <dbReference type="SAM" id="MobiDB-lite"/>
    </source>
</evidence>
<gene>
    <name evidence="4" type="ORF">GA0111570_101414</name>
</gene>
<comment type="function">
    <text evidence="1">Condenses 4-methyl-5-(beta-hydroxyethyl)thiazole monophosphate (THZ-P) and 2-methyl-4-amino-5-hydroxymethyl pyrimidine pyrophosphate (HMP-PP) to form thiamine monophosphate (TMP).</text>
</comment>
<protein>
    <submittedName>
        <fullName evidence="4">Thiamine monophosphate synthase/TENI</fullName>
    </submittedName>
</protein>